<dbReference type="InterPro" id="IPR018379">
    <property type="entry name" value="BEN_domain"/>
</dbReference>
<evidence type="ECO:0000313" key="4">
    <source>
        <dbReference type="Proteomes" id="UP001152320"/>
    </source>
</evidence>
<evidence type="ECO:0000259" key="2">
    <source>
        <dbReference type="PROSITE" id="PS51457"/>
    </source>
</evidence>
<dbReference type="AlphaFoldDB" id="A0A9Q1BPS1"/>
<feature type="domain" description="BEN" evidence="2">
    <location>
        <begin position="244"/>
        <end position="347"/>
    </location>
</feature>
<evidence type="ECO:0000256" key="1">
    <source>
        <dbReference type="SAM" id="MobiDB-lite"/>
    </source>
</evidence>
<proteinExistence type="predicted"/>
<feature type="region of interest" description="Disordered" evidence="1">
    <location>
        <begin position="100"/>
        <end position="125"/>
    </location>
</feature>
<name>A0A9Q1BPS1_HOLLE</name>
<dbReference type="EMBL" id="JAIZAY010000013">
    <property type="protein sequence ID" value="KAJ8030577.1"/>
    <property type="molecule type" value="Genomic_DNA"/>
</dbReference>
<gene>
    <name evidence="3" type="ORF">HOLleu_27034</name>
</gene>
<keyword evidence="4" id="KW-1185">Reference proteome</keyword>
<protein>
    <recommendedName>
        <fullName evidence="2">BEN domain-containing protein</fullName>
    </recommendedName>
</protein>
<accession>A0A9Q1BPS1</accession>
<comment type="caution">
    <text evidence="3">The sequence shown here is derived from an EMBL/GenBank/DDBJ whole genome shotgun (WGS) entry which is preliminary data.</text>
</comment>
<organism evidence="3 4">
    <name type="scientific">Holothuria leucospilota</name>
    <name type="common">Black long sea cucumber</name>
    <name type="synonym">Mertensiothuria leucospilota</name>
    <dbReference type="NCBI Taxonomy" id="206669"/>
    <lineage>
        <taxon>Eukaryota</taxon>
        <taxon>Metazoa</taxon>
        <taxon>Echinodermata</taxon>
        <taxon>Eleutherozoa</taxon>
        <taxon>Echinozoa</taxon>
        <taxon>Holothuroidea</taxon>
        <taxon>Aspidochirotacea</taxon>
        <taxon>Aspidochirotida</taxon>
        <taxon>Holothuriidae</taxon>
        <taxon>Holothuria</taxon>
    </lineage>
</organism>
<reference evidence="3" key="1">
    <citation type="submission" date="2021-10" db="EMBL/GenBank/DDBJ databases">
        <title>Tropical sea cucumber genome reveals ecological adaptation and Cuvierian tubules defense mechanism.</title>
        <authorList>
            <person name="Chen T."/>
        </authorList>
    </citation>
    <scope>NUCLEOTIDE SEQUENCE</scope>
    <source>
        <strain evidence="3">Nanhai2018</strain>
        <tissue evidence="3">Muscle</tissue>
    </source>
</reference>
<dbReference type="OrthoDB" id="10663876at2759"/>
<dbReference type="Proteomes" id="UP001152320">
    <property type="component" value="Chromosome 13"/>
</dbReference>
<feature type="compositionally biased region" description="Basic and acidic residues" evidence="1">
    <location>
        <begin position="100"/>
        <end position="113"/>
    </location>
</feature>
<dbReference type="PROSITE" id="PS51457">
    <property type="entry name" value="BEN"/>
    <property type="match status" value="1"/>
</dbReference>
<dbReference type="Gene3D" id="1.10.10.2590">
    <property type="entry name" value="BEN domain"/>
    <property type="match status" value="1"/>
</dbReference>
<feature type="compositionally biased region" description="Polar residues" evidence="1">
    <location>
        <begin position="114"/>
        <end position="125"/>
    </location>
</feature>
<evidence type="ECO:0000313" key="3">
    <source>
        <dbReference type="EMBL" id="KAJ8030577.1"/>
    </source>
</evidence>
<dbReference type="GO" id="GO:0003677">
    <property type="term" value="F:DNA binding"/>
    <property type="evidence" value="ECO:0007669"/>
    <property type="project" value="InterPro"/>
</dbReference>
<sequence>MATKIYSGTSIVVTWLEPKRDRGRTSTVKARNIIKPSRKNLTPGITAFVRWRSTGRVYKAVIDDIEEVSKKIPPQHVSKDEDDRPIAELREAVETQARPEVDVDIRERVENQHTNESPTPTSDYSIRQDFEELRDRVDRAIGRWEGEMAFFRTEFVNQARDAKVREDRLMEQMAVLVSAVTKSAEEIKSMRELITTRINRKASVQQGTATPSPATPVLEQASRNMSPYYGNVIGGQVSVEVETMSKVFIDKHEYEQHFTTSPSATSFVRKLVPHFFNQEEMLLGNCDGGEVVTKEGRVVKKKLDGSRVKAMMRQVELEYPGATKTYTEYAKLKRAINDRCRCEKRKMSFSE</sequence>